<comment type="caution">
    <text evidence="2">The sequence shown here is derived from an EMBL/GenBank/DDBJ whole genome shotgun (WGS) entry which is preliminary data.</text>
</comment>
<evidence type="ECO:0000313" key="2">
    <source>
        <dbReference type="EMBL" id="TPW35581.1"/>
    </source>
</evidence>
<dbReference type="AlphaFoldDB" id="A0A506UQC3"/>
<gene>
    <name evidence="2" type="ORF">E3202_00975</name>
</gene>
<feature type="signal peptide" evidence="1">
    <location>
        <begin position="1"/>
        <end position="26"/>
    </location>
</feature>
<protein>
    <submittedName>
        <fullName evidence="2">Uncharacterized protein</fullName>
    </submittedName>
</protein>
<keyword evidence="3" id="KW-1185">Reference proteome</keyword>
<evidence type="ECO:0000256" key="1">
    <source>
        <dbReference type="SAM" id="SignalP"/>
    </source>
</evidence>
<accession>A0A506UQC3</accession>
<dbReference type="Proteomes" id="UP000315037">
    <property type="component" value="Unassembled WGS sequence"/>
</dbReference>
<organism evidence="2 3">
    <name type="scientific">Oecophyllibacter saccharovorans</name>
    <dbReference type="NCBI Taxonomy" id="2558360"/>
    <lineage>
        <taxon>Bacteria</taxon>
        <taxon>Pseudomonadati</taxon>
        <taxon>Pseudomonadota</taxon>
        <taxon>Alphaproteobacteria</taxon>
        <taxon>Acetobacterales</taxon>
        <taxon>Acetobacteraceae</taxon>
        <taxon>Oecophyllibacter</taxon>
    </lineage>
</organism>
<sequence>MGRFWKAAAVLGVAGLAAIVAKAAWADRVISDYEASKLTFSALIAPPSAYHHHSVARHFVTMAHHRSYAAPVQLARRHTAPSLVRNVAFRGRVIAPHARKSHKHRG</sequence>
<dbReference type="RefSeq" id="WP_165600075.1">
    <property type="nucleotide sequence ID" value="NZ_SORZ01000001.1"/>
</dbReference>
<evidence type="ECO:0000313" key="3">
    <source>
        <dbReference type="Proteomes" id="UP000315037"/>
    </source>
</evidence>
<keyword evidence="1" id="KW-0732">Signal</keyword>
<name>A0A506UQC3_9PROT</name>
<feature type="chain" id="PRO_5021415643" evidence="1">
    <location>
        <begin position="27"/>
        <end position="106"/>
    </location>
</feature>
<proteinExistence type="predicted"/>
<dbReference type="EMBL" id="SORZ01000001">
    <property type="protein sequence ID" value="TPW35581.1"/>
    <property type="molecule type" value="Genomic_DNA"/>
</dbReference>
<reference evidence="2 3" key="1">
    <citation type="submission" date="2019-03" db="EMBL/GenBank/DDBJ databases">
        <title>The complete genome sequence of Neokomagataea sp. Jb2 NBRC113641.</title>
        <authorList>
            <person name="Chua K.-O."/>
            <person name="Chan K.-G."/>
            <person name="See-Too W.-S."/>
        </authorList>
    </citation>
    <scope>NUCLEOTIDE SEQUENCE [LARGE SCALE GENOMIC DNA]</scope>
    <source>
        <strain evidence="2 3">Jb2</strain>
    </source>
</reference>